<feature type="transmembrane region" description="Helical" evidence="1">
    <location>
        <begin position="97"/>
        <end position="117"/>
    </location>
</feature>
<gene>
    <name evidence="2" type="ORF">EYW49_22085</name>
</gene>
<evidence type="ECO:0000313" key="2">
    <source>
        <dbReference type="EMBL" id="TBW32429.1"/>
    </source>
</evidence>
<dbReference type="AlphaFoldDB" id="A0A4Q9VE38"/>
<dbReference type="Proteomes" id="UP000292781">
    <property type="component" value="Unassembled WGS sequence"/>
</dbReference>
<keyword evidence="1" id="KW-0472">Membrane</keyword>
<organism evidence="2 3">
    <name type="scientific">Siculibacillus lacustris</name>
    <dbReference type="NCBI Taxonomy" id="1549641"/>
    <lineage>
        <taxon>Bacteria</taxon>
        <taxon>Pseudomonadati</taxon>
        <taxon>Pseudomonadota</taxon>
        <taxon>Alphaproteobacteria</taxon>
        <taxon>Hyphomicrobiales</taxon>
        <taxon>Ancalomicrobiaceae</taxon>
        <taxon>Siculibacillus</taxon>
    </lineage>
</organism>
<feature type="transmembrane region" description="Helical" evidence="1">
    <location>
        <begin position="38"/>
        <end position="57"/>
    </location>
</feature>
<name>A0A4Q9VE38_9HYPH</name>
<evidence type="ECO:0000256" key="1">
    <source>
        <dbReference type="SAM" id="Phobius"/>
    </source>
</evidence>
<reference evidence="2 3" key="1">
    <citation type="submission" date="2019-02" db="EMBL/GenBank/DDBJ databases">
        <title>Siculibacillus lacustris gen. nov., sp. nov., a new rosette-forming bacterium isolated from a freshwater crater lake (Lake St. Ana, Romania).</title>
        <authorList>
            <person name="Felfoldi T."/>
            <person name="Marton Z."/>
            <person name="Szabo A."/>
            <person name="Mentes A."/>
            <person name="Boka K."/>
            <person name="Marialigeti K."/>
            <person name="Mathe I."/>
            <person name="Koncz M."/>
            <person name="Schumann P."/>
            <person name="Toth E."/>
        </authorList>
    </citation>
    <scope>NUCLEOTIDE SEQUENCE [LARGE SCALE GENOMIC DNA]</scope>
    <source>
        <strain evidence="2 3">SA-279</strain>
    </source>
</reference>
<feature type="transmembrane region" description="Helical" evidence="1">
    <location>
        <begin position="64"/>
        <end position="85"/>
    </location>
</feature>
<dbReference type="EMBL" id="SJFN01000058">
    <property type="protein sequence ID" value="TBW32429.1"/>
    <property type="molecule type" value="Genomic_DNA"/>
</dbReference>
<keyword evidence="1" id="KW-0812">Transmembrane</keyword>
<protein>
    <recommendedName>
        <fullName evidence="4">VanZ family protein</fullName>
    </recommendedName>
</protein>
<evidence type="ECO:0000313" key="3">
    <source>
        <dbReference type="Proteomes" id="UP000292781"/>
    </source>
</evidence>
<keyword evidence="3" id="KW-1185">Reference proteome</keyword>
<accession>A0A4Q9VE38</accession>
<dbReference type="OrthoDB" id="8452633at2"/>
<feature type="transmembrane region" description="Helical" evidence="1">
    <location>
        <begin position="12"/>
        <end position="32"/>
    </location>
</feature>
<keyword evidence="1" id="KW-1133">Transmembrane helix</keyword>
<evidence type="ECO:0008006" key="4">
    <source>
        <dbReference type="Google" id="ProtNLM"/>
    </source>
</evidence>
<sequence>MISLTELRRWARVAGLGCLSAIGVFSSVPSLVHQNLALNGSLELFVAYTVTTFFLIFGFTRRFAWAYITALSAASFLFEFLQIWIPGSHPCIDGWLSSSAGAVAGAILALYVSRYLARKLV</sequence>
<comment type="caution">
    <text evidence="2">The sequence shown here is derived from an EMBL/GenBank/DDBJ whole genome shotgun (WGS) entry which is preliminary data.</text>
</comment>
<dbReference type="RefSeq" id="WP_131311819.1">
    <property type="nucleotide sequence ID" value="NZ_SJFN01000058.1"/>
</dbReference>
<proteinExistence type="predicted"/>